<dbReference type="OrthoDB" id="1049195at2759"/>
<dbReference type="EMBL" id="ML976686">
    <property type="protein sequence ID" value="KAF1972472.1"/>
    <property type="molecule type" value="Genomic_DNA"/>
</dbReference>
<proteinExistence type="predicted"/>
<gene>
    <name evidence="1" type="ORF">BU23DRAFT_599565</name>
</gene>
<name>A0A6A5V8W7_9PLEO</name>
<evidence type="ECO:0000313" key="1">
    <source>
        <dbReference type="EMBL" id="KAF1972472.1"/>
    </source>
</evidence>
<organism evidence="1 2">
    <name type="scientific">Bimuria novae-zelandiae CBS 107.79</name>
    <dbReference type="NCBI Taxonomy" id="1447943"/>
    <lineage>
        <taxon>Eukaryota</taxon>
        <taxon>Fungi</taxon>
        <taxon>Dikarya</taxon>
        <taxon>Ascomycota</taxon>
        <taxon>Pezizomycotina</taxon>
        <taxon>Dothideomycetes</taxon>
        <taxon>Pleosporomycetidae</taxon>
        <taxon>Pleosporales</taxon>
        <taxon>Massarineae</taxon>
        <taxon>Didymosphaeriaceae</taxon>
        <taxon>Bimuria</taxon>
    </lineage>
</organism>
<accession>A0A6A5V8W7</accession>
<sequence length="273" mass="30728">MFNPRPRKTSIPIHFHFAHSKRSTPSPNDIACDSAAPVLPKKRPTSILIPHDTPDHQRLPTVTQPEWTPVEIANFPPHLRRADLLDLLRDFTISPSFNFPDTPRFTRPFRTTVLVAGLKEAMRMVKELDKNSVAGREISVKMAVEAEQQVHQRDPEEGIQDVAEELKNNIINTARIYYPDLSDAILVVRELVNNGGYYAFLQQRVPVTIHSDPNAHSLGAQNIGDWEFVAGAAADSGMAHDQRVPRLKVLKSLQEQVEMQGVLSKIWGKWGGR</sequence>
<reference evidence="1" key="1">
    <citation type="journal article" date="2020" name="Stud. Mycol.">
        <title>101 Dothideomycetes genomes: a test case for predicting lifestyles and emergence of pathogens.</title>
        <authorList>
            <person name="Haridas S."/>
            <person name="Albert R."/>
            <person name="Binder M."/>
            <person name="Bloem J."/>
            <person name="Labutti K."/>
            <person name="Salamov A."/>
            <person name="Andreopoulos B."/>
            <person name="Baker S."/>
            <person name="Barry K."/>
            <person name="Bills G."/>
            <person name="Bluhm B."/>
            <person name="Cannon C."/>
            <person name="Castanera R."/>
            <person name="Culley D."/>
            <person name="Daum C."/>
            <person name="Ezra D."/>
            <person name="Gonzalez J."/>
            <person name="Henrissat B."/>
            <person name="Kuo A."/>
            <person name="Liang C."/>
            <person name="Lipzen A."/>
            <person name="Lutzoni F."/>
            <person name="Magnuson J."/>
            <person name="Mondo S."/>
            <person name="Nolan M."/>
            <person name="Ohm R."/>
            <person name="Pangilinan J."/>
            <person name="Park H.-J."/>
            <person name="Ramirez L."/>
            <person name="Alfaro M."/>
            <person name="Sun H."/>
            <person name="Tritt A."/>
            <person name="Yoshinaga Y."/>
            <person name="Zwiers L.-H."/>
            <person name="Turgeon B."/>
            <person name="Goodwin S."/>
            <person name="Spatafora J."/>
            <person name="Crous P."/>
            <person name="Grigoriev I."/>
        </authorList>
    </citation>
    <scope>NUCLEOTIDE SEQUENCE</scope>
    <source>
        <strain evidence="1">CBS 107.79</strain>
    </source>
</reference>
<dbReference type="Proteomes" id="UP000800036">
    <property type="component" value="Unassembled WGS sequence"/>
</dbReference>
<dbReference type="AlphaFoldDB" id="A0A6A5V8W7"/>
<keyword evidence="2" id="KW-1185">Reference proteome</keyword>
<protein>
    <submittedName>
        <fullName evidence="1">Uncharacterized protein</fullName>
    </submittedName>
</protein>
<evidence type="ECO:0000313" key="2">
    <source>
        <dbReference type="Proteomes" id="UP000800036"/>
    </source>
</evidence>